<dbReference type="PANTHER" id="PTHR45894">
    <property type="entry name" value="RNA-BINDING PROTEIN 8A"/>
    <property type="match status" value="1"/>
</dbReference>
<dbReference type="Gene3D" id="3.30.70.330">
    <property type="match status" value="1"/>
</dbReference>
<name>A0A4S4LGI8_9AGAM</name>
<dbReference type="InterPro" id="IPR008251">
    <property type="entry name" value="Chromo_shadow_dom"/>
</dbReference>
<evidence type="ECO:0000256" key="6">
    <source>
        <dbReference type="PROSITE-ProRule" id="PRU00176"/>
    </source>
</evidence>
<dbReference type="Gene3D" id="2.40.50.40">
    <property type="match status" value="2"/>
</dbReference>
<keyword evidence="3" id="KW-0963">Cytoplasm</keyword>
<keyword evidence="4 6" id="KW-0694">RNA-binding</keyword>
<dbReference type="GO" id="GO:0006338">
    <property type="term" value="P:chromatin remodeling"/>
    <property type="evidence" value="ECO:0007669"/>
    <property type="project" value="UniProtKB-ARBA"/>
</dbReference>
<dbReference type="GO" id="GO:0005634">
    <property type="term" value="C:nucleus"/>
    <property type="evidence" value="ECO:0007669"/>
    <property type="project" value="UniProtKB-SubCell"/>
</dbReference>
<evidence type="ECO:0000259" key="9">
    <source>
        <dbReference type="PROSITE" id="PS50102"/>
    </source>
</evidence>
<dbReference type="PROSITE" id="PS50013">
    <property type="entry name" value="CHROMO_2"/>
    <property type="match status" value="1"/>
</dbReference>
<evidence type="ECO:0000256" key="3">
    <source>
        <dbReference type="ARBA" id="ARBA00022490"/>
    </source>
</evidence>
<dbReference type="SUPFAM" id="SSF54928">
    <property type="entry name" value="RNA-binding domain, RBD"/>
    <property type="match status" value="1"/>
</dbReference>
<keyword evidence="11" id="KW-1185">Reference proteome</keyword>
<dbReference type="PROSITE" id="PS50102">
    <property type="entry name" value="RRM"/>
    <property type="match status" value="1"/>
</dbReference>
<evidence type="ECO:0000256" key="2">
    <source>
        <dbReference type="ARBA" id="ARBA00004496"/>
    </source>
</evidence>
<comment type="caution">
    <text evidence="10">The sequence shown here is derived from an EMBL/GenBank/DDBJ whole genome shotgun (WGS) entry which is preliminary data.</text>
</comment>
<dbReference type="InterPro" id="IPR012677">
    <property type="entry name" value="Nucleotide-bd_a/b_plait_sf"/>
</dbReference>
<accession>A0A4S4LGI8</accession>
<dbReference type="InterPro" id="IPR000504">
    <property type="entry name" value="RRM_dom"/>
</dbReference>
<feature type="compositionally biased region" description="Acidic residues" evidence="7">
    <location>
        <begin position="213"/>
        <end position="225"/>
    </location>
</feature>
<dbReference type="Proteomes" id="UP000308199">
    <property type="component" value="Unassembled WGS sequence"/>
</dbReference>
<reference evidence="10 11" key="1">
    <citation type="submission" date="2019-02" db="EMBL/GenBank/DDBJ databases">
        <title>Genome sequencing of the rare red list fungi Phellinidium pouzarii.</title>
        <authorList>
            <person name="Buettner E."/>
            <person name="Kellner H."/>
        </authorList>
    </citation>
    <scope>NUCLEOTIDE SEQUENCE [LARGE SCALE GENOMIC DNA]</scope>
    <source>
        <strain evidence="10 11">DSM 108285</strain>
    </source>
</reference>
<dbReference type="InterPro" id="IPR023780">
    <property type="entry name" value="Chromo_domain"/>
</dbReference>
<organism evidence="10 11">
    <name type="scientific">Phellinidium pouzarii</name>
    <dbReference type="NCBI Taxonomy" id="167371"/>
    <lineage>
        <taxon>Eukaryota</taxon>
        <taxon>Fungi</taxon>
        <taxon>Dikarya</taxon>
        <taxon>Basidiomycota</taxon>
        <taxon>Agaricomycotina</taxon>
        <taxon>Agaricomycetes</taxon>
        <taxon>Hymenochaetales</taxon>
        <taxon>Hymenochaetaceae</taxon>
        <taxon>Phellinidium</taxon>
    </lineage>
</organism>
<dbReference type="SMART" id="SM00300">
    <property type="entry name" value="ChSh"/>
    <property type="match status" value="1"/>
</dbReference>
<dbReference type="InterPro" id="IPR016197">
    <property type="entry name" value="Chromo-like_dom_sf"/>
</dbReference>
<dbReference type="InterPro" id="IPR033744">
    <property type="entry name" value="RRM_RBM8"/>
</dbReference>
<dbReference type="InterPro" id="IPR035979">
    <property type="entry name" value="RBD_domain_sf"/>
</dbReference>
<dbReference type="SMART" id="SM00360">
    <property type="entry name" value="RRM"/>
    <property type="match status" value="1"/>
</dbReference>
<dbReference type="CDD" id="cd12324">
    <property type="entry name" value="RRM_RBM8"/>
    <property type="match status" value="1"/>
</dbReference>
<dbReference type="SUPFAM" id="SSF54160">
    <property type="entry name" value="Chromo domain-like"/>
    <property type="match status" value="2"/>
</dbReference>
<comment type="subcellular location">
    <subcellularLocation>
        <location evidence="2">Cytoplasm</location>
    </subcellularLocation>
    <subcellularLocation>
        <location evidence="1">Nucleus</location>
    </subcellularLocation>
</comment>
<dbReference type="EMBL" id="SGPK01000038">
    <property type="protein sequence ID" value="THH10348.1"/>
    <property type="molecule type" value="Genomic_DNA"/>
</dbReference>
<dbReference type="Pfam" id="PF01393">
    <property type="entry name" value="Chromo_shadow"/>
    <property type="match status" value="1"/>
</dbReference>
<feature type="domain" description="Chromo" evidence="8">
    <location>
        <begin position="227"/>
        <end position="289"/>
    </location>
</feature>
<protein>
    <recommendedName>
        <fullName evidence="12">Chromo domain-containing protein</fullName>
    </recommendedName>
</protein>
<dbReference type="GO" id="GO:0006396">
    <property type="term" value="P:RNA processing"/>
    <property type="evidence" value="ECO:0007669"/>
    <property type="project" value="InterPro"/>
</dbReference>
<dbReference type="AlphaFoldDB" id="A0A4S4LGI8"/>
<dbReference type="InterPro" id="IPR008111">
    <property type="entry name" value="RNA-bd_8"/>
</dbReference>
<feature type="region of interest" description="Disordered" evidence="7">
    <location>
        <begin position="177"/>
        <end position="225"/>
    </location>
</feature>
<evidence type="ECO:0000313" key="11">
    <source>
        <dbReference type="Proteomes" id="UP000308199"/>
    </source>
</evidence>
<dbReference type="OrthoDB" id="15688at2759"/>
<evidence type="ECO:0000313" key="10">
    <source>
        <dbReference type="EMBL" id="THH10348.1"/>
    </source>
</evidence>
<dbReference type="Pfam" id="PF00076">
    <property type="entry name" value="RRM_1"/>
    <property type="match status" value="1"/>
</dbReference>
<dbReference type="InterPro" id="IPR000953">
    <property type="entry name" value="Chromo/chromo_shadow_dom"/>
</dbReference>
<dbReference type="SMART" id="SM00298">
    <property type="entry name" value="CHROMO"/>
    <property type="match status" value="1"/>
</dbReference>
<dbReference type="GO" id="GO:0005737">
    <property type="term" value="C:cytoplasm"/>
    <property type="evidence" value="ECO:0007669"/>
    <property type="project" value="UniProtKB-SubCell"/>
</dbReference>
<sequence length="465" mass="51308">MSDDEMNIDDAGGVVRRRGRGFQNTGGDDAVVAAEPTYDRVEPAVASNAADTKAARSVEGWIVLVANVHEEATEEEITDRFAEYGEIKNLHMNLDRRTGYVKGYALVEYETLLDAQSAIDNANGTTFLEQELECDFAFSRSTTSLCLCSSRPSPTETPTQTLDLPLHLAMAHVEETDDISVDNSDVEKPKSKSSVAAERSTSKNKAAEKQSSDGEESGDGDEDEEEYEIEAIIDARRGKFRSGEYGYLVKWKGYGPEHNSWVSEADAGNAKELIDEFFRKKTIFSSRPVKSRGKISKTPKEKGKTSSPAANASASVAKRARGKSQGKTSVSDDDTSEDDLPKTKKARVGTSANGSTKRGSLAALDKTDDEDISMGTNGVEGSGDARPYTTMKELRLSSIKNWEDYVKHVKTVERLEEGLMIYFETVDDKYVREPSTVCAKRFPQKLIEFYESHLRWKLADDDVDS</sequence>
<dbReference type="GO" id="GO:0003729">
    <property type="term" value="F:mRNA binding"/>
    <property type="evidence" value="ECO:0007669"/>
    <property type="project" value="InterPro"/>
</dbReference>
<feature type="domain" description="RRM" evidence="9">
    <location>
        <begin position="61"/>
        <end position="139"/>
    </location>
</feature>
<evidence type="ECO:0000256" key="1">
    <source>
        <dbReference type="ARBA" id="ARBA00004123"/>
    </source>
</evidence>
<dbReference type="Pfam" id="PF00385">
    <property type="entry name" value="Chromo"/>
    <property type="match status" value="1"/>
</dbReference>
<evidence type="ECO:0000259" key="8">
    <source>
        <dbReference type="PROSITE" id="PS50013"/>
    </source>
</evidence>
<evidence type="ECO:0000256" key="5">
    <source>
        <dbReference type="ARBA" id="ARBA00023242"/>
    </source>
</evidence>
<gene>
    <name evidence="10" type="ORF">EW145_g1389</name>
</gene>
<evidence type="ECO:0000256" key="7">
    <source>
        <dbReference type="SAM" id="MobiDB-lite"/>
    </source>
</evidence>
<feature type="region of interest" description="Disordered" evidence="7">
    <location>
        <begin position="287"/>
        <end position="386"/>
    </location>
</feature>
<keyword evidence="5" id="KW-0539">Nucleus</keyword>
<evidence type="ECO:0000256" key="4">
    <source>
        <dbReference type="ARBA" id="ARBA00022884"/>
    </source>
</evidence>
<proteinExistence type="predicted"/>
<feature type="compositionally biased region" description="Low complexity" evidence="7">
    <location>
        <begin position="306"/>
        <end position="317"/>
    </location>
</feature>
<evidence type="ECO:0008006" key="12">
    <source>
        <dbReference type="Google" id="ProtNLM"/>
    </source>
</evidence>